<feature type="transmembrane region" description="Helical" evidence="1">
    <location>
        <begin position="91"/>
        <end position="108"/>
    </location>
</feature>
<dbReference type="EMBL" id="MLJW01000027">
    <property type="protein sequence ID" value="OIR09247.1"/>
    <property type="molecule type" value="Genomic_DNA"/>
</dbReference>
<evidence type="ECO:0000256" key="1">
    <source>
        <dbReference type="SAM" id="Phobius"/>
    </source>
</evidence>
<gene>
    <name evidence="2" type="ORF">GALL_84770</name>
</gene>
<keyword evidence="1" id="KW-1133">Transmembrane helix</keyword>
<protein>
    <submittedName>
        <fullName evidence="2">Uncharacterized protein</fullName>
    </submittedName>
</protein>
<feature type="transmembrane region" description="Helical" evidence="1">
    <location>
        <begin position="120"/>
        <end position="139"/>
    </location>
</feature>
<reference evidence="2" key="1">
    <citation type="submission" date="2016-10" db="EMBL/GenBank/DDBJ databases">
        <title>Sequence of Gallionella enrichment culture.</title>
        <authorList>
            <person name="Poehlein A."/>
            <person name="Muehling M."/>
            <person name="Daniel R."/>
        </authorList>
    </citation>
    <scope>NUCLEOTIDE SEQUENCE</scope>
</reference>
<dbReference type="AlphaFoldDB" id="A0A1J5SLB9"/>
<organism evidence="2">
    <name type="scientific">mine drainage metagenome</name>
    <dbReference type="NCBI Taxonomy" id="410659"/>
    <lineage>
        <taxon>unclassified sequences</taxon>
        <taxon>metagenomes</taxon>
        <taxon>ecological metagenomes</taxon>
    </lineage>
</organism>
<sequence>MSLFTATLSTGLFLLIFGGALLSGSSAVSSLLKGFPRSRVATYVLFGAASLWFLHETWTLSAADFGEYHALLTVFFGAVAVLAFYYVPDFLAVRGLAALILLAAWPYLRSAYMLYQYPQRLFLVSFVYLLIFLSLWIGAQPYRVRDFIEWLQHKPSRGKVLGGAVAAYGVLLCVVAFTY</sequence>
<name>A0A1J5SLB9_9ZZZZ</name>
<proteinExistence type="predicted"/>
<evidence type="ECO:0000313" key="2">
    <source>
        <dbReference type="EMBL" id="OIR09247.1"/>
    </source>
</evidence>
<feature type="transmembrane region" description="Helical" evidence="1">
    <location>
        <begin position="66"/>
        <end position="85"/>
    </location>
</feature>
<feature type="transmembrane region" description="Helical" evidence="1">
    <location>
        <begin position="159"/>
        <end position="178"/>
    </location>
</feature>
<keyword evidence="1" id="KW-0472">Membrane</keyword>
<comment type="caution">
    <text evidence="2">The sequence shown here is derived from an EMBL/GenBank/DDBJ whole genome shotgun (WGS) entry which is preliminary data.</text>
</comment>
<accession>A0A1J5SLB9</accession>
<keyword evidence="1" id="KW-0812">Transmembrane</keyword>